<feature type="signal peptide" evidence="11">
    <location>
        <begin position="1"/>
        <end position="16"/>
    </location>
</feature>
<evidence type="ECO:0000256" key="6">
    <source>
        <dbReference type="ARBA" id="ARBA00023136"/>
    </source>
</evidence>
<feature type="transmembrane region" description="Helical" evidence="10">
    <location>
        <begin position="763"/>
        <end position="783"/>
    </location>
</feature>
<keyword evidence="11" id="KW-0732">Signal</keyword>
<dbReference type="PROSITE" id="PS50259">
    <property type="entry name" value="G_PROTEIN_RECEP_F3_4"/>
    <property type="match status" value="1"/>
</dbReference>
<keyword evidence="8" id="KW-0325">Glycoprotein</keyword>
<dbReference type="GO" id="GO:0007216">
    <property type="term" value="P:G protein-coupled glutamate receptor signaling pathway"/>
    <property type="evidence" value="ECO:0000318"/>
    <property type="project" value="GO_Central"/>
</dbReference>
<dbReference type="InterPro" id="IPR050726">
    <property type="entry name" value="mGluR"/>
</dbReference>
<dbReference type="InterPro" id="IPR017978">
    <property type="entry name" value="GPCR_3_C"/>
</dbReference>
<dbReference type="Pfam" id="PF01094">
    <property type="entry name" value="ANF_receptor"/>
    <property type="match status" value="1"/>
</dbReference>
<evidence type="ECO:0000256" key="10">
    <source>
        <dbReference type="SAM" id="Phobius"/>
    </source>
</evidence>
<evidence type="ECO:0000256" key="9">
    <source>
        <dbReference type="ARBA" id="ARBA00023224"/>
    </source>
</evidence>
<keyword evidence="2" id="KW-1003">Cell membrane</keyword>
<evidence type="ECO:0000256" key="3">
    <source>
        <dbReference type="ARBA" id="ARBA00022692"/>
    </source>
</evidence>
<dbReference type="CDD" id="cd13953">
    <property type="entry name" value="7tm_classC_mGluR-like"/>
    <property type="match status" value="1"/>
</dbReference>
<dbReference type="InterPro" id="IPR011500">
    <property type="entry name" value="GPCR_3_9-Cys_dom"/>
</dbReference>
<keyword evidence="9" id="KW-0807">Transducer</keyword>
<dbReference type="InterPro" id="IPR017979">
    <property type="entry name" value="GPCR_3_CS"/>
</dbReference>
<dbReference type="InterPro" id="IPR028082">
    <property type="entry name" value="Peripla_BP_I"/>
</dbReference>
<keyword evidence="14" id="KW-1185">Reference proteome</keyword>
<feature type="transmembrane region" description="Helical" evidence="10">
    <location>
        <begin position="568"/>
        <end position="591"/>
    </location>
</feature>
<dbReference type="Pfam" id="PF00003">
    <property type="entry name" value="7tm_3"/>
    <property type="match status" value="1"/>
</dbReference>
<feature type="transmembrane region" description="Helical" evidence="10">
    <location>
        <begin position="789"/>
        <end position="813"/>
    </location>
</feature>
<feature type="chain" id="PRO_5002711697" description="G-protein coupled receptors family 3 profile domain-containing protein" evidence="11">
    <location>
        <begin position="17"/>
        <end position="850"/>
    </location>
</feature>
<keyword evidence="3 10" id="KW-0812">Transmembrane</keyword>
<evidence type="ECO:0000256" key="1">
    <source>
        <dbReference type="ARBA" id="ARBA00004651"/>
    </source>
</evidence>
<accession>A7S1X6</accession>
<dbReference type="GO" id="GO:0005886">
    <property type="term" value="C:plasma membrane"/>
    <property type="evidence" value="ECO:0000318"/>
    <property type="project" value="GO_Central"/>
</dbReference>
<dbReference type="PROSITE" id="PS00981">
    <property type="entry name" value="G_PROTEIN_RECEP_F3_3"/>
    <property type="match status" value="1"/>
</dbReference>
<keyword evidence="6 10" id="KW-0472">Membrane</keyword>
<feature type="transmembrane region" description="Helical" evidence="10">
    <location>
        <begin position="681"/>
        <end position="701"/>
    </location>
</feature>
<dbReference type="AlphaFoldDB" id="A7S1X6"/>
<reference evidence="13 14" key="1">
    <citation type="journal article" date="2007" name="Science">
        <title>Sea anemone genome reveals ancestral eumetazoan gene repertoire and genomic organization.</title>
        <authorList>
            <person name="Putnam N.H."/>
            <person name="Srivastava M."/>
            <person name="Hellsten U."/>
            <person name="Dirks B."/>
            <person name="Chapman J."/>
            <person name="Salamov A."/>
            <person name="Terry A."/>
            <person name="Shapiro H."/>
            <person name="Lindquist E."/>
            <person name="Kapitonov V.V."/>
            <person name="Jurka J."/>
            <person name="Genikhovich G."/>
            <person name="Grigoriev I.V."/>
            <person name="Lucas S.M."/>
            <person name="Steele R.E."/>
            <person name="Finnerty J.R."/>
            <person name="Technau U."/>
            <person name="Martindale M.Q."/>
            <person name="Rokhsar D.S."/>
        </authorList>
    </citation>
    <scope>NUCLEOTIDE SEQUENCE [LARGE SCALE GENOMIC DNA]</scope>
    <source>
        <strain evidence="14">CH2 X CH6</strain>
    </source>
</reference>
<dbReference type="InterPro" id="IPR000337">
    <property type="entry name" value="GPCR_3"/>
</dbReference>
<evidence type="ECO:0000313" key="14">
    <source>
        <dbReference type="Proteomes" id="UP000001593"/>
    </source>
</evidence>
<dbReference type="GO" id="GO:0001640">
    <property type="term" value="F:adenylate cyclase inhibiting G protein-coupled glutamate receptor activity"/>
    <property type="evidence" value="ECO:0000318"/>
    <property type="project" value="GO_Central"/>
</dbReference>
<organism evidence="13 14">
    <name type="scientific">Nematostella vectensis</name>
    <name type="common">Starlet sea anemone</name>
    <dbReference type="NCBI Taxonomy" id="45351"/>
    <lineage>
        <taxon>Eukaryota</taxon>
        <taxon>Metazoa</taxon>
        <taxon>Cnidaria</taxon>
        <taxon>Anthozoa</taxon>
        <taxon>Hexacorallia</taxon>
        <taxon>Actiniaria</taxon>
        <taxon>Edwardsiidae</taxon>
        <taxon>Nematostella</taxon>
    </lineage>
</organism>
<feature type="transmembrane region" description="Helical" evidence="10">
    <location>
        <begin position="603"/>
        <end position="624"/>
    </location>
</feature>
<dbReference type="PhylomeDB" id="A7S1X6"/>
<evidence type="ECO:0000256" key="8">
    <source>
        <dbReference type="ARBA" id="ARBA00023180"/>
    </source>
</evidence>
<dbReference type="OMA" id="RQTFCIG"/>
<evidence type="ECO:0000256" key="2">
    <source>
        <dbReference type="ARBA" id="ARBA00022475"/>
    </source>
</evidence>
<dbReference type="PRINTS" id="PR00248">
    <property type="entry name" value="GPCRMGR"/>
</dbReference>
<dbReference type="eggNOG" id="KOG1056">
    <property type="taxonomic scope" value="Eukaryota"/>
</dbReference>
<feature type="transmembrane region" description="Helical" evidence="10">
    <location>
        <begin position="636"/>
        <end position="660"/>
    </location>
</feature>
<dbReference type="InterPro" id="IPR038550">
    <property type="entry name" value="GPCR_3_9-Cys_sf"/>
</dbReference>
<dbReference type="Gene3D" id="2.10.50.30">
    <property type="entry name" value="GPCR, family 3, nine cysteines domain"/>
    <property type="match status" value="1"/>
</dbReference>
<dbReference type="Pfam" id="PF07562">
    <property type="entry name" value="NCD3G"/>
    <property type="match status" value="1"/>
</dbReference>
<keyword evidence="5" id="KW-0297">G-protein coupled receptor</keyword>
<dbReference type="FunFam" id="3.40.50.2300:FF:000253">
    <property type="entry name" value="Extracellular calcium-sensing receptor"/>
    <property type="match status" value="1"/>
</dbReference>
<sequence>MEVFLFFTFFTTSSLAYERVYKKGDVIIGSLLSAHKNSDEKKCRDFYPPGLNRVEATIQTIQQINNNSEILPNITLGYDIRDYCNSRELAMKETYDFAVNSHSALNSQIGIPMSRNKSNSTNSAVAIVGPYGSRNSLQVAGLLQVVGMAGISPSATSEELSWPFYDKFLRTVPPDNLQAKAMADLIDKFEWNYVAAVAMEHSYGIYGIRALEREALQRQTFCIGFTEYIPPQDYSLQIPGIVQKLKHSKEVKVVILWIEDSVARVLMHEAARQGVQYRVWILSDSLATKTPDFLGSDFIYLGVYLGIQPRQFRDEKYEKHLKTLTPGKSLEDGNIFWEKLWKEEFNCSALANITMASSCPCDLNINQNVFNKMYDDFIPYHVDAIYAIAHALNAIYRCTEPRGLLPNGRCPGTTPVSPDHVLLYLRNVSFQGLTGVVQFDDNGDPLSSCYDVISFQKSSGISYSKVKVGTWNKTRDSRLQIINGSIDWNLGSAPPKSVCKEPCPLGTMQSESVACCWECLQCPEGTVTSIRGATNCSTCPVTQKSNRERTSCVDLPVVALKLRDATTIFFVIAAVVGVIFSVSTLVIFIRYRRTPVVKAANKELSFTILVANSSCFALSILILVRPSDSICSVIEPIRYTALTVCVSVLFLKTMRILRAFEASAMFQWLNQQFILNMRKQLYLVLIVNAPSCILSLVWILLDPPSFKMDIISGKAIIVSCVLSMTQVGYIIRIHMVSYLIAWSLVCTWYAFKARNLPENFNEAKYIGFSMYIYLLSWITYFPVLSTLDGVYVTVVSCATLLVSSYGLLLCIFVPKLYVILRHPAKNTTHFVRTELRAQMSNRVEPTMGDP</sequence>
<dbReference type="KEGG" id="nve:5514145"/>
<dbReference type="HOGENOM" id="CLU_005389_5_1_1"/>
<keyword evidence="4 10" id="KW-1133">Transmembrane helix</keyword>
<dbReference type="SUPFAM" id="SSF53822">
    <property type="entry name" value="Periplasmic binding protein-like I"/>
    <property type="match status" value="1"/>
</dbReference>
<dbReference type="Proteomes" id="UP000001593">
    <property type="component" value="Unassembled WGS sequence"/>
</dbReference>
<evidence type="ECO:0000259" key="12">
    <source>
        <dbReference type="PROSITE" id="PS50259"/>
    </source>
</evidence>
<dbReference type="EMBL" id="DS469566">
    <property type="protein sequence ID" value="EDO42316.1"/>
    <property type="molecule type" value="Genomic_DNA"/>
</dbReference>
<dbReference type="Gene3D" id="3.40.50.2300">
    <property type="match status" value="2"/>
</dbReference>
<evidence type="ECO:0000256" key="4">
    <source>
        <dbReference type="ARBA" id="ARBA00022989"/>
    </source>
</evidence>
<dbReference type="PANTHER" id="PTHR24060">
    <property type="entry name" value="METABOTROPIC GLUTAMATE RECEPTOR"/>
    <property type="match status" value="1"/>
</dbReference>
<dbReference type="InParanoid" id="A7S1X6"/>
<dbReference type="GO" id="GO:0051966">
    <property type="term" value="P:regulation of synaptic transmission, glutamatergic"/>
    <property type="evidence" value="ECO:0000318"/>
    <property type="project" value="GO_Central"/>
</dbReference>
<dbReference type="STRING" id="45351.A7S1X6"/>
<name>A7S1X6_NEMVE</name>
<feature type="transmembrane region" description="Helical" evidence="10">
    <location>
        <begin position="729"/>
        <end position="751"/>
    </location>
</feature>
<dbReference type="FunFam" id="2.10.50.30:FF:000005">
    <property type="entry name" value="Metabotropic glutamate receptor"/>
    <property type="match status" value="1"/>
</dbReference>
<gene>
    <name evidence="13" type="ORF">NEMVEDRAFT_v1g205522</name>
</gene>
<proteinExistence type="predicted"/>
<evidence type="ECO:0000256" key="11">
    <source>
        <dbReference type="SAM" id="SignalP"/>
    </source>
</evidence>
<dbReference type="InterPro" id="IPR001828">
    <property type="entry name" value="ANF_lig-bd_rcpt"/>
</dbReference>
<evidence type="ECO:0000256" key="7">
    <source>
        <dbReference type="ARBA" id="ARBA00023170"/>
    </source>
</evidence>
<evidence type="ECO:0000313" key="13">
    <source>
        <dbReference type="EMBL" id="EDO42316.1"/>
    </source>
</evidence>
<keyword evidence="7" id="KW-0675">Receptor</keyword>
<feature type="domain" description="G-protein coupled receptors family 3 profile" evidence="12">
    <location>
        <begin position="566"/>
        <end position="835"/>
    </location>
</feature>
<protein>
    <recommendedName>
        <fullName evidence="12">G-protein coupled receptors family 3 profile domain-containing protein</fullName>
    </recommendedName>
</protein>
<evidence type="ECO:0000256" key="5">
    <source>
        <dbReference type="ARBA" id="ARBA00023040"/>
    </source>
</evidence>
<comment type="subcellular location">
    <subcellularLocation>
        <location evidence="1">Cell membrane</location>
        <topology evidence="1">Multi-pass membrane protein</topology>
    </subcellularLocation>
</comment>
<dbReference type="OrthoDB" id="5982924at2759"/>